<name>A0A5D4SVN1_9BACI</name>
<proteinExistence type="predicted"/>
<sequence>MIMQESNANTVPATVNVKGITDRIAYYTRKVAERGFHHPSKKLPRAYTFRSQRLLAYKKRMNKLVVDGELPACPQENR</sequence>
<evidence type="ECO:0000313" key="2">
    <source>
        <dbReference type="Proteomes" id="UP000323732"/>
    </source>
</evidence>
<gene>
    <name evidence="1" type="ORF">FZD47_02295</name>
</gene>
<protein>
    <submittedName>
        <fullName evidence="1">Uncharacterized protein</fullName>
    </submittedName>
</protein>
<dbReference type="RefSeq" id="WP_148949040.1">
    <property type="nucleotide sequence ID" value="NZ_VTES01000001.1"/>
</dbReference>
<dbReference type="AlphaFoldDB" id="A0A5D4SVN1"/>
<evidence type="ECO:0000313" key="1">
    <source>
        <dbReference type="EMBL" id="TYS66338.1"/>
    </source>
</evidence>
<dbReference type="Proteomes" id="UP000323732">
    <property type="component" value="Unassembled WGS sequence"/>
</dbReference>
<comment type="caution">
    <text evidence="1">The sequence shown here is derived from an EMBL/GenBank/DDBJ whole genome shotgun (WGS) entry which is preliminary data.</text>
</comment>
<accession>A0A5D4SVN1</accession>
<dbReference type="EMBL" id="VTES01000001">
    <property type="protein sequence ID" value="TYS66338.1"/>
    <property type="molecule type" value="Genomic_DNA"/>
</dbReference>
<organism evidence="1 2">
    <name type="scientific">Bacillus infantis</name>
    <dbReference type="NCBI Taxonomy" id="324767"/>
    <lineage>
        <taxon>Bacteria</taxon>
        <taxon>Bacillati</taxon>
        <taxon>Bacillota</taxon>
        <taxon>Bacilli</taxon>
        <taxon>Bacillales</taxon>
        <taxon>Bacillaceae</taxon>
        <taxon>Bacillus</taxon>
    </lineage>
</organism>
<reference evidence="1 2" key="1">
    <citation type="submission" date="2019-08" db="EMBL/GenBank/DDBJ databases">
        <title>Bacillus genomes from the desert of Cuatro Cienegas, Coahuila.</title>
        <authorList>
            <person name="Olmedo-Alvarez G."/>
        </authorList>
    </citation>
    <scope>NUCLEOTIDE SEQUENCE [LARGE SCALE GENOMIC DNA]</scope>
    <source>
        <strain evidence="1 2">CH37_1T</strain>
    </source>
</reference>